<dbReference type="EMBL" id="FLQU01000016">
    <property type="protein sequence ID" value="SBS79933.1"/>
    <property type="molecule type" value="Genomic_DNA"/>
</dbReference>
<evidence type="ECO:0000313" key="2">
    <source>
        <dbReference type="Proteomes" id="UP000078560"/>
    </source>
</evidence>
<evidence type="ECO:0000313" key="1">
    <source>
        <dbReference type="EMBL" id="SBS79933.1"/>
    </source>
</evidence>
<proteinExistence type="predicted"/>
<feature type="non-terminal residue" evidence="1">
    <location>
        <position position="31"/>
    </location>
</feature>
<gene>
    <name evidence="1" type="ORF">POVCU2_0001230</name>
</gene>
<dbReference type="Proteomes" id="UP000078560">
    <property type="component" value="Unassembled WGS sequence"/>
</dbReference>
<name>A0A1A8VL23_PLAOA</name>
<organism evidence="1 2">
    <name type="scientific">Plasmodium ovale curtisi</name>
    <dbReference type="NCBI Taxonomy" id="864141"/>
    <lineage>
        <taxon>Eukaryota</taxon>
        <taxon>Sar</taxon>
        <taxon>Alveolata</taxon>
        <taxon>Apicomplexa</taxon>
        <taxon>Aconoidasida</taxon>
        <taxon>Haemosporida</taxon>
        <taxon>Plasmodiidae</taxon>
        <taxon>Plasmodium</taxon>
        <taxon>Plasmodium (Plasmodium)</taxon>
    </lineage>
</organism>
<dbReference type="AlphaFoldDB" id="A0A1A8VL23"/>
<sequence length="31" mass="3417">MEMNLRINQTFRCCLIGGNGHSNEANTSCDS</sequence>
<reference evidence="2" key="1">
    <citation type="submission" date="2016-05" db="EMBL/GenBank/DDBJ databases">
        <authorList>
            <person name="Naeem Raeece"/>
        </authorList>
    </citation>
    <scope>NUCLEOTIDE SEQUENCE [LARGE SCALE GENOMIC DNA]</scope>
</reference>
<protein>
    <submittedName>
        <fullName evidence="1">Uncharacterized protein</fullName>
    </submittedName>
</protein>
<accession>A0A1A8VL23</accession>